<protein>
    <submittedName>
        <fullName evidence="2">PAS/PAC domain</fullName>
        <ecNumber evidence="2">2.7.3.-</ecNumber>
    </submittedName>
</protein>
<dbReference type="Pfam" id="PF00989">
    <property type="entry name" value="PAS"/>
    <property type="match status" value="1"/>
</dbReference>
<accession>A0A1R4K392</accession>
<feature type="domain" description="PAS" evidence="1">
    <location>
        <begin position="3"/>
        <end position="73"/>
    </location>
</feature>
<sequence>MEHAELLSRTVDQAGDAIVVIDREGLVRAWNRKAEELFGHKGADMLGEPLTAMIPERLRAPHDKGFKAAMDSGHLASDGRARRTKALRPDGSTVYVTMTFAVVTDAEGQALGSVAVAREWVRDA</sequence>
<evidence type="ECO:0000313" key="2">
    <source>
        <dbReference type="EMBL" id="SJN38850.1"/>
    </source>
</evidence>
<dbReference type="RefSeq" id="WP_094765240.1">
    <property type="nucleotide sequence ID" value="NZ_FUKQ01000044.1"/>
</dbReference>
<gene>
    <name evidence="2" type="ORF">FM114_11170</name>
</gene>
<keyword evidence="2" id="KW-0808">Transferase</keyword>
<dbReference type="OrthoDB" id="3687827at2"/>
<dbReference type="Proteomes" id="UP000188342">
    <property type="component" value="Unassembled WGS sequence"/>
</dbReference>
<dbReference type="InterPro" id="IPR013767">
    <property type="entry name" value="PAS_fold"/>
</dbReference>
<proteinExistence type="predicted"/>
<name>A0A1R4K392_9ACTN</name>
<dbReference type="EMBL" id="FUKQ01000044">
    <property type="protein sequence ID" value="SJN38850.1"/>
    <property type="molecule type" value="Genomic_DNA"/>
</dbReference>
<dbReference type="InterPro" id="IPR000014">
    <property type="entry name" value="PAS"/>
</dbReference>
<dbReference type="GO" id="GO:0016740">
    <property type="term" value="F:transferase activity"/>
    <property type="evidence" value="ECO:0007669"/>
    <property type="project" value="UniProtKB-KW"/>
</dbReference>
<dbReference type="GO" id="GO:0006355">
    <property type="term" value="P:regulation of DNA-templated transcription"/>
    <property type="evidence" value="ECO:0007669"/>
    <property type="project" value="InterPro"/>
</dbReference>
<dbReference type="SUPFAM" id="SSF55785">
    <property type="entry name" value="PYP-like sensor domain (PAS domain)"/>
    <property type="match status" value="1"/>
</dbReference>
<reference evidence="2 3" key="1">
    <citation type="submission" date="2017-02" db="EMBL/GenBank/DDBJ databases">
        <authorList>
            <person name="Peterson S.W."/>
        </authorList>
    </citation>
    <scope>NUCLEOTIDE SEQUENCE [LARGE SCALE GENOMIC DNA]</scope>
    <source>
        <strain evidence="2 3">LSP_Lj1</strain>
    </source>
</reference>
<dbReference type="CDD" id="cd00130">
    <property type="entry name" value="PAS"/>
    <property type="match status" value="1"/>
</dbReference>
<organism evidence="2 3">
    <name type="scientific">Luteococcus japonicus LSP_Lj1</name>
    <dbReference type="NCBI Taxonomy" id="1255658"/>
    <lineage>
        <taxon>Bacteria</taxon>
        <taxon>Bacillati</taxon>
        <taxon>Actinomycetota</taxon>
        <taxon>Actinomycetes</taxon>
        <taxon>Propionibacteriales</taxon>
        <taxon>Propionibacteriaceae</taxon>
        <taxon>Luteococcus</taxon>
    </lineage>
</organism>
<keyword evidence="3" id="KW-1185">Reference proteome</keyword>
<evidence type="ECO:0000259" key="1">
    <source>
        <dbReference type="PROSITE" id="PS50112"/>
    </source>
</evidence>
<dbReference type="SMART" id="SM00091">
    <property type="entry name" value="PAS"/>
    <property type="match status" value="1"/>
</dbReference>
<dbReference type="PROSITE" id="PS50112">
    <property type="entry name" value="PAS"/>
    <property type="match status" value="1"/>
</dbReference>
<dbReference type="STRING" id="1255658.FM114_11170"/>
<dbReference type="Gene3D" id="3.30.450.20">
    <property type="entry name" value="PAS domain"/>
    <property type="match status" value="1"/>
</dbReference>
<dbReference type="InterPro" id="IPR035965">
    <property type="entry name" value="PAS-like_dom_sf"/>
</dbReference>
<dbReference type="EC" id="2.7.3.-" evidence="2"/>
<evidence type="ECO:0000313" key="3">
    <source>
        <dbReference type="Proteomes" id="UP000188342"/>
    </source>
</evidence>
<dbReference type="AlphaFoldDB" id="A0A1R4K392"/>
<dbReference type="NCBIfam" id="TIGR00229">
    <property type="entry name" value="sensory_box"/>
    <property type="match status" value="1"/>
</dbReference>